<feature type="region of interest" description="Disordered" evidence="1">
    <location>
        <begin position="198"/>
        <end position="225"/>
    </location>
</feature>
<evidence type="ECO:0000256" key="2">
    <source>
        <dbReference type="SAM" id="SignalP"/>
    </source>
</evidence>
<evidence type="ECO:0000313" key="3">
    <source>
        <dbReference type="Proteomes" id="UP001652628"/>
    </source>
</evidence>
<accession>A0AB40A5A4</accession>
<reference evidence="4" key="1">
    <citation type="submission" date="2025-08" db="UniProtKB">
        <authorList>
            <consortium name="RefSeq"/>
        </authorList>
    </citation>
    <scope>IDENTIFICATION</scope>
</reference>
<sequence length="286" mass="31083">MRKYIIIIFFLNVSLILVPSCGGVDVVEHQEFEDFKNQIIEKLNTDIYTLSQRLEALEWQIQRYMNTPGPPGVKGDRGAVGQKGDVGIKGEKGERGDLGYENFRREPGNTAYYSPGVPGPIGPLAPAQHKPTGTIYTYFKSGMEQNDKPNNLPLLWSTSNSSMGDSQSFTDMKNKLFANFGSLQPVKDLSNQHFSTFQSGSSWSSSNSSTSYSSSSTASNGQMSPIKIQPYMGTQALTNDLDTTDIPEIDGTNFFSNKTSQSHSSTMSSSSSSSSASSSSSSLVSH</sequence>
<gene>
    <name evidence="4" type="primary">LOC118877378</name>
</gene>
<dbReference type="RefSeq" id="XP_036671827.3">
    <property type="nucleotide sequence ID" value="XM_036815932.3"/>
</dbReference>
<feature type="region of interest" description="Disordered" evidence="1">
    <location>
        <begin position="242"/>
        <end position="286"/>
    </location>
</feature>
<keyword evidence="3" id="KW-1185">Reference proteome</keyword>
<evidence type="ECO:0000256" key="1">
    <source>
        <dbReference type="SAM" id="MobiDB-lite"/>
    </source>
</evidence>
<feature type="compositionally biased region" description="Low complexity" evidence="1">
    <location>
        <begin position="198"/>
        <end position="219"/>
    </location>
</feature>
<evidence type="ECO:0000313" key="4">
    <source>
        <dbReference type="RefSeq" id="XP_036671827.3"/>
    </source>
</evidence>
<proteinExistence type="predicted"/>
<feature type="signal peptide" evidence="2">
    <location>
        <begin position="1"/>
        <end position="23"/>
    </location>
</feature>
<organism evidence="3 4">
    <name type="scientific">Drosophila suzukii</name>
    <name type="common">Spotted-wing drosophila fruit fly</name>
    <dbReference type="NCBI Taxonomy" id="28584"/>
    <lineage>
        <taxon>Eukaryota</taxon>
        <taxon>Metazoa</taxon>
        <taxon>Ecdysozoa</taxon>
        <taxon>Arthropoda</taxon>
        <taxon>Hexapoda</taxon>
        <taxon>Insecta</taxon>
        <taxon>Pterygota</taxon>
        <taxon>Neoptera</taxon>
        <taxon>Endopterygota</taxon>
        <taxon>Diptera</taxon>
        <taxon>Brachycera</taxon>
        <taxon>Muscomorpha</taxon>
        <taxon>Ephydroidea</taxon>
        <taxon>Drosophilidae</taxon>
        <taxon>Drosophila</taxon>
        <taxon>Sophophora</taxon>
    </lineage>
</organism>
<protein>
    <submittedName>
        <fullName evidence="4">Serine/arginine repetitive matrix protein 2-like</fullName>
    </submittedName>
</protein>
<feature type="region of interest" description="Disordered" evidence="1">
    <location>
        <begin position="68"/>
        <end position="98"/>
    </location>
</feature>
<name>A0AB40A5A4_DROSZ</name>
<feature type="compositionally biased region" description="Low complexity" evidence="1">
    <location>
        <begin position="260"/>
        <end position="286"/>
    </location>
</feature>
<dbReference type="Proteomes" id="UP001652628">
    <property type="component" value="Chromosome 3"/>
</dbReference>
<feature type="chain" id="PRO_5046963525" evidence="2">
    <location>
        <begin position="24"/>
        <end position="286"/>
    </location>
</feature>
<keyword evidence="2" id="KW-0732">Signal</keyword>
<dbReference type="GeneID" id="118877378"/>
<dbReference type="AlphaFoldDB" id="A0AB40A5A4"/>
<feature type="compositionally biased region" description="Basic and acidic residues" evidence="1">
    <location>
        <begin position="86"/>
        <end position="98"/>
    </location>
</feature>